<evidence type="ECO:0000313" key="10">
    <source>
        <dbReference type="Proteomes" id="UP001642540"/>
    </source>
</evidence>
<keyword evidence="10" id="KW-1185">Reference proteome</keyword>
<accession>A0ABP1PXU3</accession>
<name>A0ABP1PXU3_9HEXA</name>
<dbReference type="Pfam" id="PF06151">
    <property type="entry name" value="Trehalose_recp"/>
    <property type="match status" value="1"/>
</dbReference>
<evidence type="ECO:0000256" key="8">
    <source>
        <dbReference type="SAM" id="Phobius"/>
    </source>
</evidence>
<protein>
    <submittedName>
        <fullName evidence="9">Uncharacterized protein</fullName>
    </submittedName>
</protein>
<evidence type="ECO:0000256" key="7">
    <source>
        <dbReference type="ARBA" id="ARBA00023170"/>
    </source>
</evidence>
<gene>
    <name evidence="9" type="ORF">ODALV1_LOCUS5004</name>
</gene>
<evidence type="ECO:0000313" key="9">
    <source>
        <dbReference type="EMBL" id="CAL8081730.1"/>
    </source>
</evidence>
<dbReference type="PANTHER" id="PTHR21421:SF29">
    <property type="entry name" value="GUSTATORY RECEPTOR 5A FOR TREHALOSE-RELATED"/>
    <property type="match status" value="1"/>
</dbReference>
<reference evidence="9 10" key="1">
    <citation type="submission" date="2024-08" db="EMBL/GenBank/DDBJ databases">
        <authorList>
            <person name="Cucini C."/>
            <person name="Frati F."/>
        </authorList>
    </citation>
    <scope>NUCLEOTIDE SEQUENCE [LARGE SCALE GENOMIC DNA]</scope>
</reference>
<evidence type="ECO:0000256" key="6">
    <source>
        <dbReference type="ARBA" id="ARBA00023136"/>
    </source>
</evidence>
<comment type="caution">
    <text evidence="9">The sequence shown here is derived from an EMBL/GenBank/DDBJ whole genome shotgun (WGS) entry which is preliminary data.</text>
</comment>
<keyword evidence="3" id="KW-1003">Cell membrane</keyword>
<keyword evidence="6 8" id="KW-0472">Membrane</keyword>
<feature type="transmembrane region" description="Helical" evidence="8">
    <location>
        <begin position="219"/>
        <end position="241"/>
    </location>
</feature>
<keyword evidence="7" id="KW-0675">Receptor</keyword>
<evidence type="ECO:0000256" key="2">
    <source>
        <dbReference type="ARBA" id="ARBA00005327"/>
    </source>
</evidence>
<comment type="subcellular location">
    <subcellularLocation>
        <location evidence="1">Cell membrane</location>
        <topology evidence="1">Multi-pass membrane protein</topology>
    </subcellularLocation>
</comment>
<keyword evidence="5 8" id="KW-1133">Transmembrane helix</keyword>
<evidence type="ECO:0000256" key="4">
    <source>
        <dbReference type="ARBA" id="ARBA00022692"/>
    </source>
</evidence>
<organism evidence="9 10">
    <name type="scientific">Orchesella dallaii</name>
    <dbReference type="NCBI Taxonomy" id="48710"/>
    <lineage>
        <taxon>Eukaryota</taxon>
        <taxon>Metazoa</taxon>
        <taxon>Ecdysozoa</taxon>
        <taxon>Arthropoda</taxon>
        <taxon>Hexapoda</taxon>
        <taxon>Collembola</taxon>
        <taxon>Entomobryomorpha</taxon>
        <taxon>Entomobryoidea</taxon>
        <taxon>Orchesellidae</taxon>
        <taxon>Orchesellinae</taxon>
        <taxon>Orchesella</taxon>
    </lineage>
</organism>
<comment type="similarity">
    <text evidence="2">Belongs to the insect chemoreceptor superfamily. Gustatory receptor (GR) family. Gr5a subfamily.</text>
</comment>
<dbReference type="Proteomes" id="UP001642540">
    <property type="component" value="Unassembled WGS sequence"/>
</dbReference>
<sequence length="249" mass="28345">MAKNMSFSEQYFRHSGQVFGKLIPYSPCLTPLIILLDKSGMVALNYANIFLFTFCSLSTSQLLMFREVISDSITFNKKAFQTKSGIVSKAINWDNLREKLVLLCDMIQKAADYIAPLFLICHVRDLYDIVVNVLLVLSGRMGTEATAHTYASVVLLTFRLSLVIFYASNIDHTVKEIPKVFRDCPKDLYDMSTKRLQQFLESKPVGVFLFGTFRITRKFFISIISFIFTTEIILLQSSSAISNTSYKNL</sequence>
<keyword evidence="4 8" id="KW-0812">Transmembrane</keyword>
<dbReference type="EMBL" id="CAXLJM020000015">
    <property type="protein sequence ID" value="CAL8081730.1"/>
    <property type="molecule type" value="Genomic_DNA"/>
</dbReference>
<proteinExistence type="inferred from homology"/>
<dbReference type="PANTHER" id="PTHR21421">
    <property type="entry name" value="GUSTATORY RECEPTOR"/>
    <property type="match status" value="1"/>
</dbReference>
<evidence type="ECO:0000256" key="5">
    <source>
        <dbReference type="ARBA" id="ARBA00022989"/>
    </source>
</evidence>
<evidence type="ECO:0000256" key="1">
    <source>
        <dbReference type="ARBA" id="ARBA00004651"/>
    </source>
</evidence>
<dbReference type="InterPro" id="IPR009318">
    <property type="entry name" value="Gustatory_rcpt"/>
</dbReference>
<feature type="transmembrane region" description="Helical" evidence="8">
    <location>
        <begin position="46"/>
        <end position="65"/>
    </location>
</feature>
<evidence type="ECO:0000256" key="3">
    <source>
        <dbReference type="ARBA" id="ARBA00022475"/>
    </source>
</evidence>